<protein>
    <recommendedName>
        <fullName evidence="7">FMN hydroxy acid dehydrogenase domain-containing protein</fullName>
    </recommendedName>
</protein>
<dbReference type="InterPro" id="IPR037396">
    <property type="entry name" value="FMN_HAD"/>
</dbReference>
<evidence type="ECO:0000256" key="4">
    <source>
        <dbReference type="PIRSR" id="PIRSR000138-1"/>
    </source>
</evidence>
<feature type="binding site" evidence="5">
    <location>
        <begin position="306"/>
        <end position="310"/>
    </location>
    <ligand>
        <name>FMN</name>
        <dbReference type="ChEBI" id="CHEBI:58210"/>
    </ligand>
</feature>
<dbReference type="AlphaFoldDB" id="A0A3M9YFS5"/>
<evidence type="ECO:0000256" key="1">
    <source>
        <dbReference type="ARBA" id="ARBA00001917"/>
    </source>
</evidence>
<dbReference type="RefSeq" id="XP_028496774.1">
    <property type="nucleotide sequence ID" value="XM_028638656.1"/>
</dbReference>
<feature type="binding site" evidence="5">
    <location>
        <position position="176"/>
    </location>
    <ligand>
        <name>glyoxylate</name>
        <dbReference type="ChEBI" id="CHEBI:36655"/>
    </ligand>
</feature>
<dbReference type="PANTHER" id="PTHR10578:SF140">
    <property type="entry name" value="FMN HYDROXY ACID DEHYDROGENASE DOMAIN-CONTAINING PROTEIN"/>
    <property type="match status" value="1"/>
</dbReference>
<keyword evidence="9" id="KW-1185">Reference proteome</keyword>
<dbReference type="GO" id="GO:0016491">
    <property type="term" value="F:oxidoreductase activity"/>
    <property type="evidence" value="ECO:0007669"/>
    <property type="project" value="UniProtKB-KW"/>
</dbReference>
<feature type="binding site" evidence="5">
    <location>
        <position position="151"/>
    </location>
    <ligand>
        <name>FMN</name>
        <dbReference type="ChEBI" id="CHEBI:58210"/>
    </ligand>
</feature>
<feature type="binding site" evidence="5">
    <location>
        <begin position="122"/>
        <end position="124"/>
    </location>
    <ligand>
        <name>FMN</name>
        <dbReference type="ChEBI" id="CHEBI:58210"/>
    </ligand>
</feature>
<dbReference type="PROSITE" id="PS51349">
    <property type="entry name" value="FMN_HYDROXY_ACID_DH_2"/>
    <property type="match status" value="1"/>
</dbReference>
<dbReference type="GeneID" id="39608176"/>
<dbReference type="SUPFAM" id="SSF51395">
    <property type="entry name" value="FMN-linked oxidoreductases"/>
    <property type="match status" value="1"/>
</dbReference>
<feature type="binding site" evidence="5">
    <location>
        <position position="202"/>
    </location>
    <ligand>
        <name>FMN</name>
        <dbReference type="ChEBI" id="CHEBI:58210"/>
    </ligand>
</feature>
<dbReference type="Gene3D" id="3.20.20.70">
    <property type="entry name" value="Aldolase class I"/>
    <property type="match status" value="2"/>
</dbReference>
<dbReference type="InterPro" id="IPR013785">
    <property type="entry name" value="Aldolase_TIM"/>
</dbReference>
<comment type="cofactor">
    <cofactor evidence="1">
        <name>FMN</name>
        <dbReference type="ChEBI" id="CHEBI:58210"/>
    </cofactor>
</comment>
<feature type="binding site" evidence="5">
    <location>
        <position position="248"/>
    </location>
    <ligand>
        <name>FMN</name>
        <dbReference type="ChEBI" id="CHEBI:58210"/>
    </ligand>
</feature>
<dbReference type="EMBL" id="RBVV01000025">
    <property type="protein sequence ID" value="RNJ58616.1"/>
    <property type="molecule type" value="Genomic_DNA"/>
</dbReference>
<evidence type="ECO:0000259" key="7">
    <source>
        <dbReference type="PROSITE" id="PS51349"/>
    </source>
</evidence>
<feature type="binding site" evidence="5">
    <location>
        <position position="272"/>
    </location>
    <ligand>
        <name>glyoxylate</name>
        <dbReference type="ChEBI" id="CHEBI:36655"/>
    </ligand>
</feature>
<evidence type="ECO:0000256" key="3">
    <source>
        <dbReference type="ARBA" id="ARBA00024042"/>
    </source>
</evidence>
<dbReference type="PIRSF" id="PIRSF000138">
    <property type="entry name" value="Al-hdrx_acd_dh"/>
    <property type="match status" value="1"/>
</dbReference>
<feature type="binding site" evidence="5">
    <location>
        <position position="270"/>
    </location>
    <ligand>
        <name>FMN</name>
        <dbReference type="ChEBI" id="CHEBI:58210"/>
    </ligand>
</feature>
<evidence type="ECO:0000256" key="6">
    <source>
        <dbReference type="SAM" id="SignalP"/>
    </source>
</evidence>
<name>A0A3M9YFS5_9PEZI</name>
<evidence type="ECO:0000256" key="2">
    <source>
        <dbReference type="ARBA" id="ARBA00023002"/>
    </source>
</evidence>
<dbReference type="InterPro" id="IPR012133">
    <property type="entry name" value="Alpha-hydoxy_acid_DH_FMN"/>
</dbReference>
<dbReference type="GO" id="GO:0010181">
    <property type="term" value="F:FMN binding"/>
    <property type="evidence" value="ECO:0007669"/>
    <property type="project" value="InterPro"/>
</dbReference>
<feature type="signal peptide" evidence="6">
    <location>
        <begin position="1"/>
        <end position="16"/>
    </location>
</feature>
<feature type="active site" description="Proton acceptor" evidence="4">
    <location>
        <position position="272"/>
    </location>
</feature>
<dbReference type="Pfam" id="PF01070">
    <property type="entry name" value="FMN_dh"/>
    <property type="match status" value="2"/>
</dbReference>
<keyword evidence="6" id="KW-0732">Signal</keyword>
<evidence type="ECO:0000313" key="8">
    <source>
        <dbReference type="EMBL" id="RNJ58616.1"/>
    </source>
</evidence>
<feature type="binding site" evidence="5">
    <location>
        <position position="67"/>
    </location>
    <ligand>
        <name>glyoxylate</name>
        <dbReference type="ChEBI" id="CHEBI:36655"/>
    </ligand>
</feature>
<feature type="binding site" evidence="5">
    <location>
        <begin position="329"/>
        <end position="330"/>
    </location>
    <ligand>
        <name>FMN</name>
        <dbReference type="ChEBI" id="CHEBI:58210"/>
    </ligand>
</feature>
<feature type="chain" id="PRO_5018309391" description="FMN hydroxy acid dehydrogenase domain-containing protein" evidence="6">
    <location>
        <begin position="17"/>
        <end position="383"/>
    </location>
</feature>
<organism evidence="8 9">
    <name type="scientific">Verticillium nonalfalfae</name>
    <dbReference type="NCBI Taxonomy" id="1051616"/>
    <lineage>
        <taxon>Eukaryota</taxon>
        <taxon>Fungi</taxon>
        <taxon>Dikarya</taxon>
        <taxon>Ascomycota</taxon>
        <taxon>Pezizomycotina</taxon>
        <taxon>Sordariomycetes</taxon>
        <taxon>Hypocreomycetidae</taxon>
        <taxon>Glomerellales</taxon>
        <taxon>Plectosphaerellaceae</taxon>
        <taxon>Verticillium</taxon>
    </lineage>
</organism>
<dbReference type="PANTHER" id="PTHR10578">
    <property type="entry name" value="S -2-HYDROXY-ACID OXIDASE-RELATED"/>
    <property type="match status" value="1"/>
</dbReference>
<comment type="similarity">
    <text evidence="3">Belongs to the FMN-dependent alpha-hydroxy acid dehydrogenase family.</text>
</comment>
<evidence type="ECO:0000256" key="5">
    <source>
        <dbReference type="PIRSR" id="PIRSR000138-2"/>
    </source>
</evidence>
<feature type="binding site" evidence="5">
    <location>
        <position position="174"/>
    </location>
    <ligand>
        <name>FMN</name>
        <dbReference type="ChEBI" id="CHEBI:58210"/>
    </ligand>
</feature>
<reference evidence="8 9" key="1">
    <citation type="submission" date="2018-10" db="EMBL/GenBank/DDBJ databases">
        <title>Genome sequence of Verticillium nonalfalfae VnAa140.</title>
        <authorList>
            <person name="Stajich J.E."/>
            <person name="Kasson M.T."/>
        </authorList>
    </citation>
    <scope>NUCLEOTIDE SEQUENCE [LARGE SCALE GENOMIC DNA]</scope>
    <source>
        <strain evidence="8 9">VnAa140</strain>
    </source>
</reference>
<sequence>MHTSKLTLAFASAVLAARPFLNEADNGLSDAVGNLSPGMLPDLSSMAGLSDFDFAARNYLPSRNYTYYRNAAGGEWSYRNNLEVFQRYTFKPRVMRDVSRLPESLATTILGHNFSAPFFIAPCARGAFGHPDAELNLVRGAADEDILYIPSLQATMSMEDIAASKDDGQVLFQQLYLPPGEDNTKKLLRRTEATGAKAIVFTVDAPANGDRQRAYRQRGRTPEPEFQAITWEYYRKIRNMTSLPIVLKGIMSVEDAQAAVSNGVRAIILSNHGGRQLDGSPSSLEVALDIHKLAPEIFKQIEVYADGGVRYGTDVLKLLALGVRAVGVGRPFMYANSYGYDGVLQAIQMLKRQISVDAANLGVTDLKKLDASFVNWTPNHWMG</sequence>
<feature type="binding site" evidence="5">
    <location>
        <position position="275"/>
    </location>
    <ligand>
        <name>glyoxylate</name>
        <dbReference type="ChEBI" id="CHEBI:36655"/>
    </ligand>
</feature>
<dbReference type="STRING" id="1051616.A0A3M9YFS5"/>
<keyword evidence="5" id="KW-0285">Flavoprotein</keyword>
<dbReference type="InterPro" id="IPR000262">
    <property type="entry name" value="FMN-dep_DH"/>
</dbReference>
<feature type="binding site" evidence="5">
    <location>
        <position position="211"/>
    </location>
    <ligand>
        <name>glyoxylate</name>
        <dbReference type="ChEBI" id="CHEBI:36655"/>
    </ligand>
</feature>
<proteinExistence type="inferred from homology"/>
<keyword evidence="2" id="KW-0560">Oxidoreductase</keyword>
<dbReference type="PROSITE" id="PS00557">
    <property type="entry name" value="FMN_HYDROXY_ACID_DH_1"/>
    <property type="match status" value="1"/>
</dbReference>
<gene>
    <name evidence="8" type="ORF">D7B24_004487</name>
</gene>
<keyword evidence="5" id="KW-0288">FMN</keyword>
<evidence type="ECO:0000313" key="9">
    <source>
        <dbReference type="Proteomes" id="UP000267145"/>
    </source>
</evidence>
<dbReference type="Proteomes" id="UP000267145">
    <property type="component" value="Unassembled WGS sequence"/>
</dbReference>
<accession>A0A3M9YFS5</accession>
<dbReference type="InterPro" id="IPR008259">
    <property type="entry name" value="FMN_hydac_DH_AS"/>
</dbReference>
<comment type="caution">
    <text evidence="8">The sequence shown here is derived from an EMBL/GenBank/DDBJ whole genome shotgun (WGS) entry which is preliminary data.</text>
</comment>
<feature type="domain" description="FMN hydroxy acid dehydrogenase" evidence="7">
    <location>
        <begin position="41"/>
        <end position="379"/>
    </location>
</feature>